<dbReference type="SMART" id="SM00220">
    <property type="entry name" value="S_TKc"/>
    <property type="match status" value="1"/>
</dbReference>
<dbReference type="PROSITE" id="PS00107">
    <property type="entry name" value="PROTEIN_KINASE_ATP"/>
    <property type="match status" value="1"/>
</dbReference>
<evidence type="ECO:0000256" key="3">
    <source>
        <dbReference type="ARBA" id="ARBA00022679"/>
    </source>
</evidence>
<dbReference type="SUPFAM" id="SSF56112">
    <property type="entry name" value="Protein kinase-like (PK-like)"/>
    <property type="match status" value="1"/>
</dbReference>
<dbReference type="PANTHER" id="PTHR43895:SF32">
    <property type="entry name" value="SERINE_THREONINE-PROTEIN KINASE CHK1"/>
    <property type="match status" value="1"/>
</dbReference>
<dbReference type="Proteomes" id="UP001626550">
    <property type="component" value="Unassembled WGS sequence"/>
</dbReference>
<evidence type="ECO:0000313" key="12">
    <source>
        <dbReference type="EMBL" id="KAL3318637.1"/>
    </source>
</evidence>
<evidence type="ECO:0000256" key="6">
    <source>
        <dbReference type="ARBA" id="ARBA00022840"/>
    </source>
</evidence>
<evidence type="ECO:0000256" key="7">
    <source>
        <dbReference type="ARBA" id="ARBA00047899"/>
    </source>
</evidence>
<evidence type="ECO:0000259" key="11">
    <source>
        <dbReference type="PROSITE" id="PS50011"/>
    </source>
</evidence>
<dbReference type="InterPro" id="IPR000719">
    <property type="entry name" value="Prot_kinase_dom"/>
</dbReference>
<keyword evidence="4 9" id="KW-0547">Nucleotide-binding</keyword>
<dbReference type="EMBL" id="JBJKFK010000221">
    <property type="protein sequence ID" value="KAL3318637.1"/>
    <property type="molecule type" value="Genomic_DNA"/>
</dbReference>
<evidence type="ECO:0000256" key="9">
    <source>
        <dbReference type="PROSITE-ProRule" id="PRU10141"/>
    </source>
</evidence>
<feature type="region of interest" description="Disordered" evidence="10">
    <location>
        <begin position="542"/>
        <end position="583"/>
    </location>
</feature>
<dbReference type="FunFam" id="1.10.510.10:FF:000571">
    <property type="entry name" value="Maternal embryonic leucine zipper kinase"/>
    <property type="match status" value="1"/>
</dbReference>
<evidence type="ECO:0000256" key="10">
    <source>
        <dbReference type="SAM" id="MobiDB-lite"/>
    </source>
</evidence>
<accession>A0ABD2QHH0</accession>
<dbReference type="InterPro" id="IPR011009">
    <property type="entry name" value="Kinase-like_dom_sf"/>
</dbReference>
<protein>
    <recommendedName>
        <fullName evidence="1">non-specific serine/threonine protein kinase</fullName>
        <ecNumber evidence="1">2.7.11.1</ecNumber>
    </recommendedName>
</protein>
<feature type="domain" description="Protein kinase" evidence="11">
    <location>
        <begin position="61"/>
        <end position="348"/>
    </location>
</feature>
<proteinExistence type="predicted"/>
<keyword evidence="6 9" id="KW-0067">ATP-binding</keyword>
<comment type="catalytic activity">
    <reaction evidence="7">
        <text>L-threonyl-[protein] + ATP = O-phospho-L-threonyl-[protein] + ADP + H(+)</text>
        <dbReference type="Rhea" id="RHEA:46608"/>
        <dbReference type="Rhea" id="RHEA-COMP:11060"/>
        <dbReference type="Rhea" id="RHEA-COMP:11605"/>
        <dbReference type="ChEBI" id="CHEBI:15378"/>
        <dbReference type="ChEBI" id="CHEBI:30013"/>
        <dbReference type="ChEBI" id="CHEBI:30616"/>
        <dbReference type="ChEBI" id="CHEBI:61977"/>
        <dbReference type="ChEBI" id="CHEBI:456216"/>
        <dbReference type="EC" id="2.7.11.1"/>
    </reaction>
</comment>
<dbReference type="InterPro" id="IPR008271">
    <property type="entry name" value="Ser/Thr_kinase_AS"/>
</dbReference>
<organism evidence="12 13">
    <name type="scientific">Cichlidogyrus casuarinus</name>
    <dbReference type="NCBI Taxonomy" id="1844966"/>
    <lineage>
        <taxon>Eukaryota</taxon>
        <taxon>Metazoa</taxon>
        <taxon>Spiralia</taxon>
        <taxon>Lophotrochozoa</taxon>
        <taxon>Platyhelminthes</taxon>
        <taxon>Monogenea</taxon>
        <taxon>Monopisthocotylea</taxon>
        <taxon>Dactylogyridea</taxon>
        <taxon>Ancyrocephalidae</taxon>
        <taxon>Cichlidogyrus</taxon>
    </lineage>
</organism>
<evidence type="ECO:0000256" key="8">
    <source>
        <dbReference type="ARBA" id="ARBA00048679"/>
    </source>
</evidence>
<dbReference type="EC" id="2.7.11.1" evidence="1"/>
<dbReference type="PANTHER" id="PTHR43895">
    <property type="entry name" value="CALCIUM/CALMODULIN-DEPENDENT PROTEIN KINASE KINASE-RELATED"/>
    <property type="match status" value="1"/>
</dbReference>
<dbReference type="GO" id="GO:0004674">
    <property type="term" value="F:protein serine/threonine kinase activity"/>
    <property type="evidence" value="ECO:0007669"/>
    <property type="project" value="UniProtKB-KW"/>
</dbReference>
<name>A0ABD2QHH0_9PLAT</name>
<feature type="compositionally biased region" description="Polar residues" evidence="10">
    <location>
        <begin position="542"/>
        <end position="579"/>
    </location>
</feature>
<keyword evidence="3" id="KW-0808">Transferase</keyword>
<evidence type="ECO:0000256" key="5">
    <source>
        <dbReference type="ARBA" id="ARBA00022777"/>
    </source>
</evidence>
<comment type="catalytic activity">
    <reaction evidence="8">
        <text>L-seryl-[protein] + ATP = O-phospho-L-seryl-[protein] + ADP + H(+)</text>
        <dbReference type="Rhea" id="RHEA:17989"/>
        <dbReference type="Rhea" id="RHEA-COMP:9863"/>
        <dbReference type="Rhea" id="RHEA-COMP:11604"/>
        <dbReference type="ChEBI" id="CHEBI:15378"/>
        <dbReference type="ChEBI" id="CHEBI:29999"/>
        <dbReference type="ChEBI" id="CHEBI:30616"/>
        <dbReference type="ChEBI" id="CHEBI:83421"/>
        <dbReference type="ChEBI" id="CHEBI:456216"/>
        <dbReference type="EC" id="2.7.11.1"/>
    </reaction>
</comment>
<comment type="caution">
    <text evidence="12">The sequence shown here is derived from an EMBL/GenBank/DDBJ whole genome shotgun (WGS) entry which is preliminary data.</text>
</comment>
<dbReference type="Gene3D" id="1.10.510.10">
    <property type="entry name" value="Transferase(Phosphotransferase) domain 1"/>
    <property type="match status" value="1"/>
</dbReference>
<dbReference type="AlphaFoldDB" id="A0ABD2QHH0"/>
<reference evidence="12 13" key="1">
    <citation type="submission" date="2024-11" db="EMBL/GenBank/DDBJ databases">
        <title>Adaptive evolution of stress response genes in parasites aligns with host niche diversity.</title>
        <authorList>
            <person name="Hahn C."/>
            <person name="Resl P."/>
        </authorList>
    </citation>
    <scope>NUCLEOTIDE SEQUENCE [LARGE SCALE GENOMIC DNA]</scope>
    <source>
        <strain evidence="12">EGGRZ-B1_66</strain>
        <tissue evidence="12">Body</tissue>
    </source>
</reference>
<dbReference type="Pfam" id="PF00069">
    <property type="entry name" value="Pkinase"/>
    <property type="match status" value="1"/>
</dbReference>
<dbReference type="InterPro" id="IPR017441">
    <property type="entry name" value="Protein_kinase_ATP_BS"/>
</dbReference>
<evidence type="ECO:0000256" key="4">
    <source>
        <dbReference type="ARBA" id="ARBA00022741"/>
    </source>
</evidence>
<sequence>MTAGGGGKSAKSYTLPSRLVNTDHVPKQKLSITQMKDPRTVFRRDSKRINSYRYTKKVGSYLLGDCLGKGSFARVNEALHILTGEKVAVKVIEKSRCATDAYVRRTLRREGRLLQQLKHPNLIQLLEILETEHAYYLALELCPGEGLLGRIGNKGRLSESTARRYFIQLMNGVAYMHRQGVIHRDLKVENILLSEDDHVKIIDFGLSTQVRPPITSRGNYTERGSGHFSSRQNRSTLNTLTARDNRAEPGELDGANGLCKTQCGSPAYAAPEVLGRKPYGLKADHKRIVSENACKRHKPNAPGNQCMSVFFLQNEHGFLGCVDLITKLLDPNAETRISLKEAQRHPWLMGPSPHTCLLLRDQDMSQESSNSNFDLKELDLDSVMELSKINKTQSTWSLATNDDFVHTDKEISVMTFMADYLMDHLPSNCNLLGHDKRGYNSNTTSVLSLKINDHGSFTQKEQQQQELVRQIVSNTPGPVTSVYYLLTSKAKRYCVSNGVELHDWLKYHHRNETQRLLAENSALAHALSRDALAGEELASRLSQNEDQSLLLTSSRDVTMTRGSSPATNRKGTPQSNQSRGLKLPVRYATLSNTTDTRRSEMSPYMDQNGNYLAPETTVRVNGAKSQLNSRFSPRKSESPVTAMYTSKKPALNSARNNDTLRKSPQPPMSARYAFTKTENPVSNYFSGTKNAWRTGKQPQMAEEYMRLPMKAYNPATWEFKTDTLNQVRTRSPLNNTRMQRHVMKTCEHHQYGTLPSYGSTNHLSKVPTNYRLMNNVPGDHTLPHDRLATNRCSPSPKIRNDEFVACSKTVTGVNGLLRKWRVMEKTNLSLSNPQNGMYLQVPSPRHLN</sequence>
<dbReference type="FunFam" id="3.30.200.20:FF:000042">
    <property type="entry name" value="Aurora kinase A"/>
    <property type="match status" value="1"/>
</dbReference>
<feature type="region of interest" description="Disordered" evidence="10">
    <location>
        <begin position="215"/>
        <end position="234"/>
    </location>
</feature>
<dbReference type="PROSITE" id="PS00108">
    <property type="entry name" value="PROTEIN_KINASE_ST"/>
    <property type="match status" value="1"/>
</dbReference>
<evidence type="ECO:0000256" key="1">
    <source>
        <dbReference type="ARBA" id="ARBA00012513"/>
    </source>
</evidence>
<keyword evidence="5" id="KW-0418">Kinase</keyword>
<evidence type="ECO:0000313" key="13">
    <source>
        <dbReference type="Proteomes" id="UP001626550"/>
    </source>
</evidence>
<dbReference type="GO" id="GO:0005524">
    <property type="term" value="F:ATP binding"/>
    <property type="evidence" value="ECO:0007669"/>
    <property type="project" value="UniProtKB-UniRule"/>
</dbReference>
<dbReference type="PROSITE" id="PS50011">
    <property type="entry name" value="PROTEIN_KINASE_DOM"/>
    <property type="match status" value="1"/>
</dbReference>
<keyword evidence="2" id="KW-0723">Serine/threonine-protein kinase</keyword>
<keyword evidence="13" id="KW-1185">Reference proteome</keyword>
<evidence type="ECO:0000256" key="2">
    <source>
        <dbReference type="ARBA" id="ARBA00022527"/>
    </source>
</evidence>
<feature type="binding site" evidence="9">
    <location>
        <position position="90"/>
    </location>
    <ligand>
        <name>ATP</name>
        <dbReference type="ChEBI" id="CHEBI:30616"/>
    </ligand>
</feature>
<feature type="region of interest" description="Disordered" evidence="10">
    <location>
        <begin position="624"/>
        <end position="670"/>
    </location>
</feature>
<gene>
    <name evidence="12" type="ORF">Ciccas_002708</name>
</gene>